<dbReference type="InterPro" id="IPR011009">
    <property type="entry name" value="Kinase-like_dom_sf"/>
</dbReference>
<evidence type="ECO:0000256" key="6">
    <source>
        <dbReference type="PIRSR" id="PIRSR630616-1"/>
    </source>
</evidence>
<protein>
    <recommendedName>
        <fullName evidence="10">Protein kinase domain-containing protein</fullName>
    </recommendedName>
</protein>
<dbReference type="EMBL" id="SIDB01000001">
    <property type="protein sequence ID" value="KAI3437931.1"/>
    <property type="molecule type" value="Genomic_DNA"/>
</dbReference>
<dbReference type="InterPro" id="IPR008271">
    <property type="entry name" value="Ser/Thr_kinase_AS"/>
</dbReference>
<feature type="region of interest" description="Disordered" evidence="9">
    <location>
        <begin position="628"/>
        <end position="658"/>
    </location>
</feature>
<dbReference type="OrthoDB" id="377346at2759"/>
<comment type="caution">
    <text evidence="11">The sequence shown here is derived from an EMBL/GenBank/DDBJ whole genome shotgun (WGS) entry which is preliminary data.</text>
</comment>
<evidence type="ECO:0000256" key="5">
    <source>
        <dbReference type="ARBA" id="ARBA00022840"/>
    </source>
</evidence>
<accession>A0A9D4TY20</accession>
<dbReference type="InterPro" id="IPR030616">
    <property type="entry name" value="Aur-like"/>
</dbReference>
<feature type="cross-link" description="Glycyl lysine isopeptide (Lys-Gly) (interchain with G-Cter in SUMO2)" evidence="8">
    <location>
        <position position="175"/>
    </location>
</feature>
<evidence type="ECO:0000259" key="10">
    <source>
        <dbReference type="PROSITE" id="PS50011"/>
    </source>
</evidence>
<organism evidence="11 12">
    <name type="scientific">Chlorella vulgaris</name>
    <name type="common">Green alga</name>
    <dbReference type="NCBI Taxonomy" id="3077"/>
    <lineage>
        <taxon>Eukaryota</taxon>
        <taxon>Viridiplantae</taxon>
        <taxon>Chlorophyta</taxon>
        <taxon>core chlorophytes</taxon>
        <taxon>Trebouxiophyceae</taxon>
        <taxon>Chlorellales</taxon>
        <taxon>Chlorellaceae</taxon>
        <taxon>Chlorella clade</taxon>
        <taxon>Chlorella</taxon>
    </lineage>
</organism>
<evidence type="ECO:0000256" key="4">
    <source>
        <dbReference type="ARBA" id="ARBA00022777"/>
    </source>
</evidence>
<keyword evidence="5 7" id="KW-0067">ATP-binding</keyword>
<gene>
    <name evidence="11" type="ORF">D9Q98_000375</name>
</gene>
<feature type="compositionally biased region" description="Low complexity" evidence="9">
    <location>
        <begin position="747"/>
        <end position="758"/>
    </location>
</feature>
<evidence type="ECO:0000313" key="11">
    <source>
        <dbReference type="EMBL" id="KAI3437931.1"/>
    </source>
</evidence>
<dbReference type="SUPFAM" id="SSF56112">
    <property type="entry name" value="Protein kinase-like (PK-like)"/>
    <property type="match status" value="1"/>
</dbReference>
<dbReference type="Gene3D" id="1.10.510.10">
    <property type="entry name" value="Transferase(Phosphotransferase) domain 1"/>
    <property type="match status" value="1"/>
</dbReference>
<feature type="binding site" evidence="7">
    <location>
        <position position="78"/>
    </location>
    <ligand>
        <name>ATP</name>
        <dbReference type="ChEBI" id="CHEBI:30616"/>
    </ligand>
</feature>
<feature type="compositionally biased region" description="Polar residues" evidence="9">
    <location>
        <begin position="1169"/>
        <end position="1178"/>
    </location>
</feature>
<feature type="binding site" evidence="7">
    <location>
        <position position="191"/>
    </location>
    <ligand>
        <name>ATP</name>
        <dbReference type="ChEBI" id="CHEBI:30616"/>
    </ligand>
</feature>
<sequence>MMAAAGPAKPLLPDHPPLLTRQTVGERTVYVSPELLPGMERARWSVGDFVLTKELYKGKASRLYQAADTVSGQVVALKTYSKRRLSSLNWFQVEREIRLHGQLRHPHIIQLHAAFEDATHVFMVCEFATGGDLYQDLKQAGGQLKECVVAGDVLPPFMDALAHMHAASIVHRDIKPENILLTGARSIRVADFGLSINWVEERPVTRAGTLDYMSPEVLQCPEKSKPEENKERLELSYGEAVDVWAVGILAYELLVGKPPFERETREETYACIQRREPHMPATVSQAARDFILAALAKNPRKRPSMADLLRHPWIGQHSRRPSAAQPTRTSDIFQRLSHALHSPAANEGVHRASLHGANSIRDFSALLATPSQGPQVPAAGSLHPTVSIASNLVSFAATANFDAPPGRRPTTGLSRMRQAASTRPDTPSAEALAALPEVAELEAALPASAFGPPAGLIWQVGNGSGSNEASSSAERPQGSDQLLWSAAAAQSDLGTPAFREAVTSSSSSSSGRATTARLLISAAGVSSDACCLGAVSSSDCDGGRPLLSLTACSATIKPRASASARASQHSPAPVLATVPQQGAAFWDVYRSLAPAPTAAVIDKDAAHPHQAQLFQHVLGDSRAGTAAALPPLQQQPPPPQQQQPQQHDALHVATPPAGLGRLPALHKAVSHAAAHLAELAAVSVPAPLPAHGPLEGEEAPGAVAAAAAAATAAALDRVSTAVALDDFVQRAGGSTPHDSSKSGGTAGAAHTQPAAAAPWKVKEHAVLHAAAQTEAVGALRKIQATHAAAHAILPADNAASTLGQQGSGKPGPRLPVQALPETMGAGEHQHMDKLRAGMHSGETPREQSSMQSPAGSGSSSSSNSYVSGFARSASSLYNKLLGRRPPSTDAAGAAHLGSNGGQQALEAGQAQLVTRRLSSPLQRNGCANQPMNLQQLAGAAQHASGTLPTPATQAARLPESNVVRSGAALGNTLLRSSAQRPLPGRVVPAARKPEAAEVGGSQHLHSVSPSAHRQSAVGHGSVVVESVGGSKAALLAGLDRAGTSAGDLDGQGGEQLIAAFHSPSGASSFTSAVSSLPSLTAQVGACVTPRAVQQHSLSPIAGQSSSHHGAAAGRVSAVRMGRSAGGLGGSRMRRSKVVSTPGDTGSGAAAAAALQDDSCSAEEEAAATVQRTAASWSHSAGGKGKDRSPPASSTQEKLMASAARLGMYRQMLKGGGRIGRGRAP</sequence>
<dbReference type="PANTHER" id="PTHR24350">
    <property type="entry name" value="SERINE/THREONINE-PROTEIN KINASE IAL-RELATED"/>
    <property type="match status" value="1"/>
</dbReference>
<feature type="binding site" evidence="7">
    <location>
        <position position="59"/>
    </location>
    <ligand>
        <name>ATP</name>
        <dbReference type="ChEBI" id="CHEBI:30616"/>
    </ligand>
</feature>
<evidence type="ECO:0000256" key="3">
    <source>
        <dbReference type="ARBA" id="ARBA00022741"/>
    </source>
</evidence>
<feature type="domain" description="Protein kinase" evidence="10">
    <location>
        <begin position="49"/>
        <end position="314"/>
    </location>
</feature>
<feature type="region of interest" description="Disordered" evidence="9">
    <location>
        <begin position="731"/>
        <end position="760"/>
    </location>
</feature>
<reference evidence="11" key="2">
    <citation type="submission" date="2020-11" db="EMBL/GenBank/DDBJ databases">
        <authorList>
            <person name="Cecchin M."/>
            <person name="Marcolungo L."/>
            <person name="Rossato M."/>
            <person name="Girolomoni L."/>
            <person name="Cosentino E."/>
            <person name="Cuine S."/>
            <person name="Li-Beisson Y."/>
            <person name="Delledonne M."/>
            <person name="Ballottari M."/>
        </authorList>
    </citation>
    <scope>NUCLEOTIDE SEQUENCE</scope>
    <source>
        <strain evidence="11">211/11P</strain>
        <tissue evidence="11">Whole cell</tissue>
    </source>
</reference>
<dbReference type="FunFam" id="1.10.510.10:FF:000813">
    <property type="entry name" value="Aurora-like kinase"/>
    <property type="match status" value="1"/>
</dbReference>
<keyword evidence="4" id="KW-0418">Kinase</keyword>
<dbReference type="Proteomes" id="UP001055712">
    <property type="component" value="Unassembled WGS sequence"/>
</dbReference>
<feature type="compositionally biased region" description="Low complexity" evidence="9">
    <location>
        <begin position="848"/>
        <end position="865"/>
    </location>
</feature>
<feature type="active site" description="Proton acceptor" evidence="6">
    <location>
        <position position="173"/>
    </location>
</feature>
<keyword evidence="2" id="KW-0808">Transferase</keyword>
<dbReference type="AlphaFoldDB" id="A0A9D4TY20"/>
<feature type="region of interest" description="Disordered" evidence="9">
    <location>
        <begin position="880"/>
        <end position="900"/>
    </location>
</feature>
<reference evidence="11" key="1">
    <citation type="journal article" date="2019" name="Plant J.">
        <title>Chlorella vulgaris genome assembly and annotation reveals the molecular basis for metabolic acclimation to high light conditions.</title>
        <authorList>
            <person name="Cecchin M."/>
            <person name="Marcolungo L."/>
            <person name="Rossato M."/>
            <person name="Girolomoni L."/>
            <person name="Cosentino E."/>
            <person name="Cuine S."/>
            <person name="Li-Beisson Y."/>
            <person name="Delledonne M."/>
            <person name="Ballottari M."/>
        </authorList>
    </citation>
    <scope>NUCLEOTIDE SEQUENCE</scope>
    <source>
        <strain evidence="11">211/11P</strain>
    </source>
</reference>
<dbReference type="Pfam" id="PF00069">
    <property type="entry name" value="Pkinase"/>
    <property type="match status" value="1"/>
</dbReference>
<evidence type="ECO:0000256" key="2">
    <source>
        <dbReference type="ARBA" id="ARBA00022679"/>
    </source>
</evidence>
<dbReference type="GO" id="GO:0004674">
    <property type="term" value="F:protein serine/threonine kinase activity"/>
    <property type="evidence" value="ECO:0007669"/>
    <property type="project" value="UniProtKB-KW"/>
</dbReference>
<name>A0A9D4TY20_CHLVU</name>
<feature type="region of interest" description="Disordered" evidence="9">
    <location>
        <begin position="401"/>
        <end position="428"/>
    </location>
</feature>
<evidence type="ECO:0000313" key="12">
    <source>
        <dbReference type="Proteomes" id="UP001055712"/>
    </source>
</evidence>
<keyword evidence="1" id="KW-0723">Serine/threonine-protein kinase</keyword>
<dbReference type="SMART" id="SM00220">
    <property type="entry name" value="S_TKc"/>
    <property type="match status" value="1"/>
</dbReference>
<dbReference type="PROSITE" id="PS00108">
    <property type="entry name" value="PROTEIN_KINASE_ST"/>
    <property type="match status" value="1"/>
</dbReference>
<evidence type="ECO:0000256" key="7">
    <source>
        <dbReference type="PIRSR" id="PIRSR630616-2"/>
    </source>
</evidence>
<evidence type="ECO:0000256" key="9">
    <source>
        <dbReference type="SAM" id="MobiDB-lite"/>
    </source>
</evidence>
<dbReference type="GO" id="GO:0005524">
    <property type="term" value="F:ATP binding"/>
    <property type="evidence" value="ECO:0007669"/>
    <property type="project" value="UniProtKB-KW"/>
</dbReference>
<feature type="binding site" evidence="7">
    <location>
        <begin position="126"/>
        <end position="128"/>
    </location>
    <ligand>
        <name>ATP</name>
        <dbReference type="ChEBI" id="CHEBI:30616"/>
    </ligand>
</feature>
<dbReference type="InterPro" id="IPR000719">
    <property type="entry name" value="Prot_kinase_dom"/>
</dbReference>
<feature type="region of interest" description="Disordered" evidence="9">
    <location>
        <begin position="1121"/>
        <end position="1197"/>
    </location>
</feature>
<feature type="region of interest" description="Disordered" evidence="9">
    <location>
        <begin position="839"/>
        <end position="865"/>
    </location>
</feature>
<evidence type="ECO:0000256" key="1">
    <source>
        <dbReference type="ARBA" id="ARBA00022527"/>
    </source>
</evidence>
<proteinExistence type="predicted"/>
<dbReference type="PROSITE" id="PS50011">
    <property type="entry name" value="PROTEIN_KINASE_DOM"/>
    <property type="match status" value="1"/>
</dbReference>
<keyword evidence="3 7" id="KW-0547">Nucleotide-binding</keyword>
<feature type="binding site" evidence="7">
    <location>
        <begin position="177"/>
        <end position="178"/>
    </location>
    <ligand>
        <name>ATP</name>
        <dbReference type="ChEBI" id="CHEBI:30616"/>
    </ligand>
</feature>
<evidence type="ECO:0000256" key="8">
    <source>
        <dbReference type="PIRSR" id="PIRSR630616-3"/>
    </source>
</evidence>
<keyword evidence="12" id="KW-1185">Reference proteome</keyword>